<dbReference type="InterPro" id="IPR052269">
    <property type="entry name" value="Golgi-PI4KB_interaction"/>
</dbReference>
<gene>
    <name evidence="2" type="ORF">Tcan_18995</name>
</gene>
<dbReference type="AlphaFoldDB" id="A0A0B2VZC9"/>
<dbReference type="STRING" id="6265.A0A0B2VZC9"/>
<dbReference type="SUPFAM" id="SSF47027">
    <property type="entry name" value="Acyl-CoA binding protein"/>
    <property type="match status" value="1"/>
</dbReference>
<comment type="caution">
    <text evidence="2">The sequence shown here is derived from an EMBL/GenBank/DDBJ whole genome shotgun (WGS) entry which is preliminary data.</text>
</comment>
<dbReference type="GO" id="GO:0000062">
    <property type="term" value="F:fatty-acyl-CoA binding"/>
    <property type="evidence" value="ECO:0007669"/>
    <property type="project" value="InterPro"/>
</dbReference>
<dbReference type="PANTHER" id="PTHR22973:SF12">
    <property type="entry name" value="LD35087P"/>
    <property type="match status" value="1"/>
</dbReference>
<feature type="region of interest" description="Disordered" evidence="1">
    <location>
        <begin position="96"/>
        <end position="115"/>
    </location>
</feature>
<evidence type="ECO:0000313" key="2">
    <source>
        <dbReference type="EMBL" id="KHN86330.1"/>
    </source>
</evidence>
<evidence type="ECO:0000313" key="3">
    <source>
        <dbReference type="Proteomes" id="UP000031036"/>
    </source>
</evidence>
<evidence type="ECO:0000256" key="1">
    <source>
        <dbReference type="SAM" id="MobiDB-lite"/>
    </source>
</evidence>
<protein>
    <submittedName>
        <fullName evidence="2">Uncharacterized protein</fullName>
    </submittedName>
</protein>
<organism evidence="2 3">
    <name type="scientific">Toxocara canis</name>
    <name type="common">Canine roundworm</name>
    <dbReference type="NCBI Taxonomy" id="6265"/>
    <lineage>
        <taxon>Eukaryota</taxon>
        <taxon>Metazoa</taxon>
        <taxon>Ecdysozoa</taxon>
        <taxon>Nematoda</taxon>
        <taxon>Chromadorea</taxon>
        <taxon>Rhabditida</taxon>
        <taxon>Spirurina</taxon>
        <taxon>Ascaridomorpha</taxon>
        <taxon>Ascaridoidea</taxon>
        <taxon>Toxocaridae</taxon>
        <taxon>Toxocara</taxon>
    </lineage>
</organism>
<reference evidence="2 3" key="1">
    <citation type="submission" date="2014-11" db="EMBL/GenBank/DDBJ databases">
        <title>Genetic blueprint of the zoonotic pathogen Toxocara canis.</title>
        <authorList>
            <person name="Zhu X.-Q."/>
            <person name="Korhonen P.K."/>
            <person name="Cai H."/>
            <person name="Young N.D."/>
            <person name="Nejsum P."/>
            <person name="von Samson-Himmelstjerna G."/>
            <person name="Boag P.R."/>
            <person name="Tan P."/>
            <person name="Li Q."/>
            <person name="Min J."/>
            <person name="Yang Y."/>
            <person name="Wang X."/>
            <person name="Fang X."/>
            <person name="Hall R.S."/>
            <person name="Hofmann A."/>
            <person name="Sternberg P.W."/>
            <person name="Jex A.R."/>
            <person name="Gasser R.B."/>
        </authorList>
    </citation>
    <scope>NUCLEOTIDE SEQUENCE [LARGE SCALE GENOMIC DNA]</scope>
    <source>
        <strain evidence="2">PN_DK_2014</strain>
    </source>
</reference>
<dbReference type="OrthoDB" id="5839451at2759"/>
<accession>A0A0B2VZC9</accession>
<keyword evidence="3" id="KW-1185">Reference proteome</keyword>
<dbReference type="GO" id="GO:0000139">
    <property type="term" value="C:Golgi membrane"/>
    <property type="evidence" value="ECO:0007669"/>
    <property type="project" value="TreeGrafter"/>
</dbReference>
<dbReference type="PANTHER" id="PTHR22973">
    <property type="entry name" value="LD35087P"/>
    <property type="match status" value="1"/>
</dbReference>
<dbReference type="InterPro" id="IPR035984">
    <property type="entry name" value="Acyl-CoA-binding_sf"/>
</dbReference>
<proteinExistence type="predicted"/>
<dbReference type="EMBL" id="JPKZ01000632">
    <property type="protein sequence ID" value="KHN86330.1"/>
    <property type="molecule type" value="Genomic_DNA"/>
</dbReference>
<sequence length="200" mass="22470">MLLAVRNAWKELGDLSASGAMSAFVSLLDTVCPPFREFVDDHVRTQRKLAHRNAWKELGDLSASGAMSAFVSLLDTVCPPFREFVDDHVRTQRKLAHSEEESQRVQTQPSAPAVSDVERFETQRRQIQEALNQQTYHQFRAYAQQQFVGDPVQRDMELVDHKWGTPIKKLGNGLVQSEPGFAEGGQEAGGRPGRRVLLRA</sequence>
<name>A0A0B2VZC9_TOXCA</name>
<dbReference type="Proteomes" id="UP000031036">
    <property type="component" value="Unassembled WGS sequence"/>
</dbReference>